<accession>A0A4C1TIN6</accession>
<name>A0A4C1TIN6_EUMVA</name>
<organism evidence="1 2">
    <name type="scientific">Eumeta variegata</name>
    <name type="common">Bagworm moth</name>
    <name type="synonym">Eumeta japonica</name>
    <dbReference type="NCBI Taxonomy" id="151549"/>
    <lineage>
        <taxon>Eukaryota</taxon>
        <taxon>Metazoa</taxon>
        <taxon>Ecdysozoa</taxon>
        <taxon>Arthropoda</taxon>
        <taxon>Hexapoda</taxon>
        <taxon>Insecta</taxon>
        <taxon>Pterygota</taxon>
        <taxon>Neoptera</taxon>
        <taxon>Endopterygota</taxon>
        <taxon>Lepidoptera</taxon>
        <taxon>Glossata</taxon>
        <taxon>Ditrysia</taxon>
        <taxon>Tineoidea</taxon>
        <taxon>Psychidae</taxon>
        <taxon>Oiketicinae</taxon>
        <taxon>Eumeta</taxon>
    </lineage>
</organism>
<comment type="caution">
    <text evidence="1">The sequence shown here is derived from an EMBL/GenBank/DDBJ whole genome shotgun (WGS) entry which is preliminary data.</text>
</comment>
<protein>
    <submittedName>
        <fullName evidence="1">Uncharacterized protein</fullName>
    </submittedName>
</protein>
<dbReference type="Proteomes" id="UP000299102">
    <property type="component" value="Unassembled WGS sequence"/>
</dbReference>
<reference evidence="1 2" key="1">
    <citation type="journal article" date="2019" name="Commun. Biol.">
        <title>The bagworm genome reveals a unique fibroin gene that provides high tensile strength.</title>
        <authorList>
            <person name="Kono N."/>
            <person name="Nakamura H."/>
            <person name="Ohtoshi R."/>
            <person name="Tomita M."/>
            <person name="Numata K."/>
            <person name="Arakawa K."/>
        </authorList>
    </citation>
    <scope>NUCLEOTIDE SEQUENCE [LARGE SCALE GENOMIC DNA]</scope>
</reference>
<gene>
    <name evidence="1" type="ORF">EVAR_92364_1</name>
</gene>
<dbReference type="EMBL" id="BGZK01000063">
    <property type="protein sequence ID" value="GBP14372.1"/>
    <property type="molecule type" value="Genomic_DNA"/>
</dbReference>
<keyword evidence="2" id="KW-1185">Reference proteome</keyword>
<proteinExistence type="predicted"/>
<dbReference type="AlphaFoldDB" id="A0A4C1TIN6"/>
<sequence>MPHNLPRGRALKAKCTDNLWTSFVPCPRCSVCALAGIGKLTCDEGISGYAIFEGKSALSPFARRVGIAAAITRIHSENVKQSRRMCKIKNL</sequence>
<evidence type="ECO:0000313" key="1">
    <source>
        <dbReference type="EMBL" id="GBP14372.1"/>
    </source>
</evidence>
<evidence type="ECO:0000313" key="2">
    <source>
        <dbReference type="Proteomes" id="UP000299102"/>
    </source>
</evidence>